<evidence type="ECO:0000259" key="2">
    <source>
        <dbReference type="PROSITE" id="PS51832"/>
    </source>
</evidence>
<feature type="transmembrane region" description="Helical" evidence="1">
    <location>
        <begin position="133"/>
        <end position="156"/>
    </location>
</feature>
<dbReference type="PROSITE" id="PS51832">
    <property type="entry name" value="HD_GYP"/>
    <property type="match status" value="1"/>
</dbReference>
<keyword evidence="1" id="KW-1133">Transmembrane helix</keyword>
<keyword evidence="1" id="KW-0472">Membrane</keyword>
<dbReference type="SUPFAM" id="SSF109604">
    <property type="entry name" value="HD-domain/PDEase-like"/>
    <property type="match status" value="1"/>
</dbReference>
<keyword evidence="4" id="KW-1185">Reference proteome</keyword>
<feature type="transmembrane region" description="Helical" evidence="1">
    <location>
        <begin position="99"/>
        <end position="121"/>
    </location>
</feature>
<dbReference type="InParanoid" id="A0A397S6A3"/>
<dbReference type="PANTHER" id="PTHR45228:SF5">
    <property type="entry name" value="CYCLIC DI-GMP PHOSPHODIESTERASE VC_1348-RELATED"/>
    <property type="match status" value="1"/>
</dbReference>
<evidence type="ECO:0000313" key="4">
    <source>
        <dbReference type="Proteomes" id="UP000266506"/>
    </source>
</evidence>
<dbReference type="InterPro" id="IPR052020">
    <property type="entry name" value="Cyclic_di-GMP/3'3'-cGAMP_PDE"/>
</dbReference>
<dbReference type="Gene3D" id="1.10.3210.10">
    <property type="entry name" value="Hypothetical protein af1432"/>
    <property type="match status" value="1"/>
</dbReference>
<proteinExistence type="predicted"/>
<keyword evidence="1" id="KW-0812">Transmembrane</keyword>
<dbReference type="InterPro" id="IPR003607">
    <property type="entry name" value="HD/PDEase_dom"/>
</dbReference>
<feature type="transmembrane region" description="Helical" evidence="1">
    <location>
        <begin position="6"/>
        <end position="25"/>
    </location>
</feature>
<dbReference type="CDD" id="cd00077">
    <property type="entry name" value="HDc"/>
    <property type="match status" value="1"/>
</dbReference>
<dbReference type="SMART" id="SM00471">
    <property type="entry name" value="HDc"/>
    <property type="match status" value="1"/>
</dbReference>
<name>A0A397S6A3_9MOLU</name>
<feature type="transmembrane region" description="Helical" evidence="1">
    <location>
        <begin position="67"/>
        <end position="92"/>
    </location>
</feature>
<dbReference type="InterPro" id="IPR037522">
    <property type="entry name" value="HD_GYP_dom"/>
</dbReference>
<evidence type="ECO:0000256" key="1">
    <source>
        <dbReference type="SAM" id="Phobius"/>
    </source>
</evidence>
<dbReference type="EMBL" id="QXEV01000002">
    <property type="protein sequence ID" value="RIA78261.1"/>
    <property type="molecule type" value="Genomic_DNA"/>
</dbReference>
<protein>
    <submittedName>
        <fullName evidence="3">HD domain-containing protein</fullName>
    </submittedName>
</protein>
<accession>A0A397S6A3</accession>
<evidence type="ECO:0000313" key="3">
    <source>
        <dbReference type="EMBL" id="RIA78261.1"/>
    </source>
</evidence>
<comment type="caution">
    <text evidence="3">The sequence shown here is derived from an EMBL/GenBank/DDBJ whole genome shotgun (WGS) entry which is preliminary data.</text>
</comment>
<dbReference type="Proteomes" id="UP000266506">
    <property type="component" value="Unassembled WGS sequence"/>
</dbReference>
<dbReference type="AlphaFoldDB" id="A0A397S6A3"/>
<dbReference type="PANTHER" id="PTHR45228">
    <property type="entry name" value="CYCLIC DI-GMP PHOSPHODIESTERASE TM_0186-RELATED"/>
    <property type="match status" value="1"/>
</dbReference>
<organism evidence="3 4">
    <name type="scientific">Anaeroplasma bactoclasticum</name>
    <dbReference type="NCBI Taxonomy" id="2088"/>
    <lineage>
        <taxon>Bacteria</taxon>
        <taxon>Bacillati</taxon>
        <taxon>Mycoplasmatota</taxon>
        <taxon>Mollicutes</taxon>
        <taxon>Anaeroplasmatales</taxon>
        <taxon>Anaeroplasmataceae</taxon>
        <taxon>Anaeroplasma</taxon>
    </lineage>
</organism>
<gene>
    <name evidence="3" type="ORF">EI71_00209</name>
</gene>
<dbReference type="Pfam" id="PF13487">
    <property type="entry name" value="HD_5"/>
    <property type="match status" value="1"/>
</dbReference>
<feature type="domain" description="HD-GYP" evidence="2">
    <location>
        <begin position="222"/>
        <end position="431"/>
    </location>
</feature>
<reference evidence="3 4" key="1">
    <citation type="submission" date="2018-08" db="EMBL/GenBank/DDBJ databases">
        <title>Genomic Encyclopedia of Archaeal and Bacterial Type Strains, Phase II (KMG-II): from individual species to whole genera.</title>
        <authorList>
            <person name="Goeker M."/>
        </authorList>
    </citation>
    <scope>NUCLEOTIDE SEQUENCE [LARGE SCALE GENOMIC DNA]</scope>
    <source>
        <strain evidence="3 4">ATCC 27112</strain>
    </source>
</reference>
<sequence length="431" mass="49420">MDKSFYICITIMTALLMITMIVHVLRYTGFTKKQKIWYIITFFAIAVCQVAEFAVHCGYYDPNFKILLTIVTVIQFSIAPVLGVLFIGALGLKHQKKIAIIYLALSFFVEILAAPFGWVFYFDQESYHRGQFFIIYGVFYFISLLYLVIGMIIVGTSFKNRDIITIVMVFVILIAGIVPMAFFNTNITYLAIAIASSICYIYYNDLVQQDIQIEFKEKQKEISSMQEHIISGLANLIENRDFETGEHITRTKKYVKLLAEHARGDGVYQDNIDDHYISLLYILSPLHDIGKIKVSDTILKKPGKLTSEEFDLMKQHATYGGSVVRDLLMGVTDDEYIAFASDIATYHHERWDGTGYPRGLKGREIPLSARIMAIADVYDALISERCYKKAFSVEEAIRIIKEESGTHFDPKLVDVFLNHKEDFMIRKWQSS</sequence>
<feature type="transmembrane region" description="Helical" evidence="1">
    <location>
        <begin position="37"/>
        <end position="55"/>
    </location>
</feature>
<dbReference type="OrthoDB" id="383993at2"/>
<feature type="transmembrane region" description="Helical" evidence="1">
    <location>
        <begin position="163"/>
        <end position="181"/>
    </location>
</feature>